<protein>
    <submittedName>
        <fullName evidence="1">Uncharacterized protein</fullName>
    </submittedName>
</protein>
<dbReference type="EMBL" id="DRTU01000040">
    <property type="protein sequence ID" value="HHI00017.1"/>
    <property type="molecule type" value="Genomic_DNA"/>
</dbReference>
<proteinExistence type="predicted"/>
<dbReference type="Proteomes" id="UP000886217">
    <property type="component" value="Unassembled WGS sequence"/>
</dbReference>
<accession>A0A7C5JVQ4</accession>
<dbReference type="AlphaFoldDB" id="A0A7C5JVQ4"/>
<name>A0A7C5JVQ4_THELI</name>
<reference evidence="1" key="1">
    <citation type="journal article" date="2020" name="mSystems">
        <title>Genome- and Community-Level Interaction Insights into Carbon Utilization and Element Cycling Functions of Hydrothermarchaeota in Hydrothermal Sediment.</title>
        <authorList>
            <person name="Zhou Z."/>
            <person name="Liu Y."/>
            <person name="Xu W."/>
            <person name="Pan J."/>
            <person name="Luo Z.H."/>
            <person name="Li M."/>
        </authorList>
    </citation>
    <scope>NUCLEOTIDE SEQUENCE [LARGE SCALE GENOMIC DNA]</scope>
    <source>
        <strain evidence="1">HyVt-93</strain>
    </source>
</reference>
<evidence type="ECO:0000313" key="1">
    <source>
        <dbReference type="EMBL" id="HHI00017.1"/>
    </source>
</evidence>
<organism evidence="1">
    <name type="scientific">Thermococcus litoralis</name>
    <dbReference type="NCBI Taxonomy" id="2265"/>
    <lineage>
        <taxon>Archaea</taxon>
        <taxon>Methanobacteriati</taxon>
        <taxon>Methanobacteriota</taxon>
        <taxon>Thermococci</taxon>
        <taxon>Thermococcales</taxon>
        <taxon>Thermococcaceae</taxon>
        <taxon>Thermococcus</taxon>
    </lineage>
</organism>
<comment type="caution">
    <text evidence="1">The sequence shown here is derived from an EMBL/GenBank/DDBJ whole genome shotgun (WGS) entry which is preliminary data.</text>
</comment>
<sequence>MNRINGQIGFSQRVRLEWLDKTANLVLAGSDKTSIYNNLRTLLRDKLSVGGNAKRGSKEKTITILMKIWVSTPNHLNSFKLDALNFLSQLSSEDRLFIHWGMTMAVYPFWGVVASYVGRLLKLQGVVSHAQVRRRIQEQYGQRPTVKDAVRRVLRSMVDWGVLTEAQSQGTKNGRGMFIQGRTKEITCLGHMAWLIEAFIYSYQSESVPFQIALNSPRLFPFKFKVISAEQLVKHSRRLEVIKHGLDQELITLCRETL</sequence>
<gene>
    <name evidence="1" type="ORF">ENL40_00840</name>
</gene>